<evidence type="ECO:0000313" key="1">
    <source>
        <dbReference type="Ensembl" id="ENSORLP00020024653.1"/>
    </source>
</evidence>
<dbReference type="AlphaFoldDB" id="A0A3P9LVG9"/>
<reference evidence="1" key="3">
    <citation type="submission" date="2025-08" db="UniProtKB">
        <authorList>
            <consortium name="Ensembl"/>
        </authorList>
    </citation>
    <scope>IDENTIFICATION</scope>
    <source>
        <strain evidence="1">HNI</strain>
    </source>
</reference>
<dbReference type="Ensembl" id="ENSORLT00020006405.1">
    <property type="protein sequence ID" value="ENSORLP00020024653.1"/>
    <property type="gene ID" value="ENSORLG00020006172.1"/>
</dbReference>
<sequence>MTKFATFRSNTTLPADKICHFLDFMRLRPMKRFRKLHTNPLLLSCLKKRGHPVIAIEQNFVKTAKKGGRSVSCLQAEFELPLVEEPPPNQWKWPI</sequence>
<dbReference type="Proteomes" id="UP000265180">
    <property type="component" value="Chromosome 13"/>
</dbReference>
<reference evidence="1 2" key="2">
    <citation type="submission" date="2017-04" db="EMBL/GenBank/DDBJ databases">
        <title>CpG methylation of centromeres and impact of large insertions on vertebrate speciation.</title>
        <authorList>
            <person name="Ichikawa K."/>
            <person name="Yoshimura J."/>
            <person name="Morishita S."/>
        </authorList>
    </citation>
    <scope>NUCLEOTIDE SEQUENCE</scope>
    <source>
        <strain evidence="1 2">HNI</strain>
    </source>
</reference>
<evidence type="ECO:0000313" key="2">
    <source>
        <dbReference type="Proteomes" id="UP000265180"/>
    </source>
</evidence>
<proteinExistence type="predicted"/>
<organism evidence="1 2">
    <name type="scientific">Oryzias latipes</name>
    <name type="common">Japanese rice fish</name>
    <name type="synonym">Japanese killifish</name>
    <dbReference type="NCBI Taxonomy" id="8090"/>
    <lineage>
        <taxon>Eukaryota</taxon>
        <taxon>Metazoa</taxon>
        <taxon>Chordata</taxon>
        <taxon>Craniata</taxon>
        <taxon>Vertebrata</taxon>
        <taxon>Euteleostomi</taxon>
        <taxon>Actinopterygii</taxon>
        <taxon>Neopterygii</taxon>
        <taxon>Teleostei</taxon>
        <taxon>Neoteleostei</taxon>
        <taxon>Acanthomorphata</taxon>
        <taxon>Ovalentaria</taxon>
        <taxon>Atherinomorphae</taxon>
        <taxon>Beloniformes</taxon>
        <taxon>Adrianichthyidae</taxon>
        <taxon>Oryziinae</taxon>
        <taxon>Oryzias</taxon>
    </lineage>
</organism>
<reference evidence="1" key="4">
    <citation type="submission" date="2025-09" db="UniProtKB">
        <authorList>
            <consortium name="Ensembl"/>
        </authorList>
    </citation>
    <scope>IDENTIFICATION</scope>
    <source>
        <strain evidence="1">HNI</strain>
    </source>
</reference>
<accession>A0A3P9LVG9</accession>
<protein>
    <submittedName>
        <fullName evidence="1">Uncharacterized protein</fullName>
    </submittedName>
</protein>
<name>A0A3P9LVG9_ORYLA</name>
<reference key="1">
    <citation type="journal article" date="2007" name="Nature">
        <title>The medaka draft genome and insights into vertebrate genome evolution.</title>
        <authorList>
            <person name="Kasahara M."/>
            <person name="Naruse K."/>
            <person name="Sasaki S."/>
            <person name="Nakatani Y."/>
            <person name="Qu W."/>
            <person name="Ahsan B."/>
            <person name="Yamada T."/>
            <person name="Nagayasu Y."/>
            <person name="Doi K."/>
            <person name="Kasai Y."/>
            <person name="Jindo T."/>
            <person name="Kobayashi D."/>
            <person name="Shimada A."/>
            <person name="Toyoda A."/>
            <person name="Kuroki Y."/>
            <person name="Fujiyama A."/>
            <person name="Sasaki T."/>
            <person name="Shimizu A."/>
            <person name="Asakawa S."/>
            <person name="Shimizu N."/>
            <person name="Hashimoto S."/>
            <person name="Yang J."/>
            <person name="Lee Y."/>
            <person name="Matsushima K."/>
            <person name="Sugano S."/>
            <person name="Sakaizumi M."/>
            <person name="Narita T."/>
            <person name="Ohishi K."/>
            <person name="Haga S."/>
            <person name="Ohta F."/>
            <person name="Nomoto H."/>
            <person name="Nogata K."/>
            <person name="Morishita T."/>
            <person name="Endo T."/>
            <person name="Shin-I T."/>
            <person name="Takeda H."/>
            <person name="Morishita S."/>
            <person name="Kohara Y."/>
        </authorList>
    </citation>
    <scope>NUCLEOTIDE SEQUENCE [LARGE SCALE GENOMIC DNA]</scope>
    <source>
        <strain>Hd-rR</strain>
    </source>
</reference>